<protein>
    <submittedName>
        <fullName evidence="2">Uncharacterized protein</fullName>
    </submittedName>
</protein>
<organism evidence="1 2">
    <name type="scientific">Acrobeloides nanus</name>
    <dbReference type="NCBI Taxonomy" id="290746"/>
    <lineage>
        <taxon>Eukaryota</taxon>
        <taxon>Metazoa</taxon>
        <taxon>Ecdysozoa</taxon>
        <taxon>Nematoda</taxon>
        <taxon>Chromadorea</taxon>
        <taxon>Rhabditida</taxon>
        <taxon>Tylenchina</taxon>
        <taxon>Cephalobomorpha</taxon>
        <taxon>Cephaloboidea</taxon>
        <taxon>Cephalobidae</taxon>
        <taxon>Acrobeloides</taxon>
    </lineage>
</organism>
<evidence type="ECO:0000313" key="1">
    <source>
        <dbReference type="Proteomes" id="UP000887540"/>
    </source>
</evidence>
<name>A0A914DNQ2_9BILA</name>
<evidence type="ECO:0000313" key="2">
    <source>
        <dbReference type="WBParaSite" id="ACRNAN_scaffold3382.g17280.t1"/>
    </source>
</evidence>
<accession>A0A914DNQ2</accession>
<dbReference type="AlphaFoldDB" id="A0A914DNQ2"/>
<dbReference type="Proteomes" id="UP000887540">
    <property type="component" value="Unplaced"/>
</dbReference>
<sequence>MEKELLKKLVTNWTNPERIALLDSGTMWNIKRCGTFNFITDLTNAIDAVTPPPSSGLLNGTSVEIGLPLIVTNCPYPDTTNYTTKLYILYFVTKNIQIGNETNVKSMSDNYNQHGRLTFIAMTNDTTALNRVASHVIQWTNYVNGSGNYPDNWQQLFYDAVAGGSSGMKLSWMIFVMPFVFLFKNF</sequence>
<keyword evidence="1" id="KW-1185">Reference proteome</keyword>
<dbReference type="WBParaSite" id="ACRNAN_scaffold3382.g17280.t1">
    <property type="protein sequence ID" value="ACRNAN_scaffold3382.g17280.t1"/>
    <property type="gene ID" value="ACRNAN_scaffold3382.g17280"/>
</dbReference>
<reference evidence="2" key="1">
    <citation type="submission" date="2022-11" db="UniProtKB">
        <authorList>
            <consortium name="WormBaseParasite"/>
        </authorList>
    </citation>
    <scope>IDENTIFICATION</scope>
</reference>
<proteinExistence type="predicted"/>